<feature type="transmembrane region" description="Helical" evidence="5">
    <location>
        <begin position="459"/>
        <end position="480"/>
    </location>
</feature>
<proteinExistence type="predicted"/>
<dbReference type="OMA" id="FEGMATI"/>
<feature type="transmembrane region" description="Helical" evidence="5">
    <location>
        <begin position="121"/>
        <end position="148"/>
    </location>
</feature>
<dbReference type="InParanoid" id="E3LPI2"/>
<feature type="transmembrane region" description="Helical" evidence="5">
    <location>
        <begin position="410"/>
        <end position="439"/>
    </location>
</feature>
<keyword evidence="3 5" id="KW-1133">Transmembrane helix</keyword>
<evidence type="ECO:0000256" key="3">
    <source>
        <dbReference type="ARBA" id="ARBA00022989"/>
    </source>
</evidence>
<organism evidence="8">
    <name type="scientific">Caenorhabditis remanei</name>
    <name type="common">Caenorhabditis vulgaris</name>
    <dbReference type="NCBI Taxonomy" id="31234"/>
    <lineage>
        <taxon>Eukaryota</taxon>
        <taxon>Metazoa</taxon>
        <taxon>Ecdysozoa</taxon>
        <taxon>Nematoda</taxon>
        <taxon>Chromadorea</taxon>
        <taxon>Rhabditida</taxon>
        <taxon>Rhabditina</taxon>
        <taxon>Rhabditomorpha</taxon>
        <taxon>Rhabditoidea</taxon>
        <taxon>Rhabditidae</taxon>
        <taxon>Peloderinae</taxon>
        <taxon>Caenorhabditis</taxon>
    </lineage>
</organism>
<evidence type="ECO:0000256" key="4">
    <source>
        <dbReference type="ARBA" id="ARBA00023136"/>
    </source>
</evidence>
<dbReference type="InterPro" id="IPR017452">
    <property type="entry name" value="GPCR_Rhodpsn_7TM"/>
</dbReference>
<dbReference type="Gene3D" id="1.20.1070.10">
    <property type="entry name" value="Rhodopsin 7-helix transmembrane proteins"/>
    <property type="match status" value="2"/>
</dbReference>
<feature type="transmembrane region" description="Helical" evidence="5">
    <location>
        <begin position="39"/>
        <end position="61"/>
    </location>
</feature>
<dbReference type="HOGENOM" id="CLU_027234_0_0_1"/>
<comment type="subcellular location">
    <subcellularLocation>
        <location evidence="1">Membrane</location>
    </subcellularLocation>
</comment>
<evidence type="ECO:0000256" key="1">
    <source>
        <dbReference type="ARBA" id="ARBA00004370"/>
    </source>
</evidence>
<evidence type="ECO:0000256" key="5">
    <source>
        <dbReference type="SAM" id="Phobius"/>
    </source>
</evidence>
<dbReference type="PANTHER" id="PTHR23017:SF42">
    <property type="entry name" value="G-PROTEIN COUPLED RECEPTORS FAMILY 1 PROFILE DOMAIN-CONTAINING PROTEIN"/>
    <property type="match status" value="1"/>
</dbReference>
<evidence type="ECO:0000313" key="8">
    <source>
        <dbReference type="Proteomes" id="UP000008281"/>
    </source>
</evidence>
<keyword evidence="2 5" id="KW-0812">Transmembrane</keyword>
<sequence length="661" mass="75844">MENETFLGAFTLVSGIFGCFTNWSVVLFSSSVPSLRSSFGVLSAHGSFATAIYCTIAVFWIAPLMLVDIDWLLKYSHYAGFVLYLCYDLATETHLLICLNRFCAVWYPHKYPVFFSTNSSFFLLAALWIFCVLISITVFPLSGCQMYYEKSLNTLVYTFTPECQNLTFIVDFQLHMIVVFVMIILNSLTFYQFRRKNKAVSVTLNHASSRRKAKSERNFLMQTFIQESGYTVALLSYFLLVTVIENELLRFIIILLPWYFVHAFEGMATILCNPELKNICFKKWRFWFVASNFRLKISIFLVSNFSFDAPDQPSNTRTVEAWSCSVVIRPIAKMLKMIVALITFLVTVFGTISNVLVLFAARKMSSMNSSFGVITKNQAICNAGMSLLFLVYIFPLQISPMKFFIKYSHIIGVIAMTIYEISNLSHFLIAFNRFCAVFLPSYYEKLFTLFGTKVMRNVIWMASAIWCLILYELIGCHFSYDAESWSLAFLATPKCTQLTWYSDFTFNTSLVVMTLVTNLLTAFQAGRKSRMLMNAAGIKMSKRQRQRELNFIKQTFLQGLSVFTGQITYYVIAPLIENPVIIFIVGSLWAFMHSIEGLVLAMKLILINFPNYRGIILASNQEMRSVFRTRKREFHEHCNSKKLQFLSESTTSVFISSVTIG</sequence>
<feature type="transmembrane region" description="Helical" evidence="5">
    <location>
        <begin position="251"/>
        <end position="272"/>
    </location>
</feature>
<dbReference type="SUPFAM" id="SSF81321">
    <property type="entry name" value="Family A G protein-coupled receptor-like"/>
    <property type="match status" value="2"/>
</dbReference>
<dbReference type="AlphaFoldDB" id="E3LPI2"/>
<dbReference type="eggNOG" id="ENOG502TFTQ">
    <property type="taxonomic scope" value="Eukaryota"/>
</dbReference>
<protein>
    <recommendedName>
        <fullName evidence="6">G-protein coupled receptors family 1 profile domain-containing protein</fullName>
    </recommendedName>
</protein>
<dbReference type="InterPro" id="IPR019430">
    <property type="entry name" value="7TM_GPCR_serpentine_rcpt_Srx"/>
</dbReference>
<dbReference type="GeneID" id="9811623"/>
<feature type="transmembrane region" description="Helical" evidence="5">
    <location>
        <begin position="219"/>
        <end position="239"/>
    </location>
</feature>
<feature type="transmembrane region" description="Helical" evidence="5">
    <location>
        <begin position="168"/>
        <end position="191"/>
    </location>
</feature>
<dbReference type="Pfam" id="PF10328">
    <property type="entry name" value="7TM_GPCR_Srx"/>
    <property type="match status" value="2"/>
</dbReference>
<dbReference type="RefSeq" id="XP_003114230.2">
    <property type="nucleotide sequence ID" value="XM_003114182.2"/>
</dbReference>
<feature type="transmembrane region" description="Helical" evidence="5">
    <location>
        <begin position="284"/>
        <end position="307"/>
    </location>
</feature>
<feature type="transmembrane region" description="Helical" evidence="5">
    <location>
        <begin position="555"/>
        <end position="576"/>
    </location>
</feature>
<accession>E3LPI2</accession>
<evidence type="ECO:0000256" key="2">
    <source>
        <dbReference type="ARBA" id="ARBA00022692"/>
    </source>
</evidence>
<dbReference type="OrthoDB" id="5825164at2759"/>
<feature type="transmembrane region" description="Helical" evidence="5">
    <location>
        <begin position="500"/>
        <end position="523"/>
    </location>
</feature>
<name>E3LPI2_CAERE</name>
<feature type="transmembrane region" description="Helical" evidence="5">
    <location>
        <begin position="379"/>
        <end position="398"/>
    </location>
</feature>
<dbReference type="Proteomes" id="UP000008281">
    <property type="component" value="Unassembled WGS sequence"/>
</dbReference>
<dbReference type="PANTHER" id="PTHR23017">
    <property type="entry name" value="SERPENTINE RECEPTOR, CLASS X"/>
    <property type="match status" value="1"/>
</dbReference>
<dbReference type="PROSITE" id="PS50262">
    <property type="entry name" value="G_PROTEIN_RECEP_F1_2"/>
    <property type="match status" value="1"/>
</dbReference>
<evidence type="ECO:0000313" key="7">
    <source>
        <dbReference type="EMBL" id="EFP05568.1"/>
    </source>
</evidence>
<reference evidence="7" key="1">
    <citation type="submission" date="2007-07" db="EMBL/GenBank/DDBJ databases">
        <title>PCAP assembly of the Caenorhabditis remanei genome.</title>
        <authorList>
            <consortium name="The Caenorhabditis remanei Sequencing Consortium"/>
            <person name="Wilson R.K."/>
        </authorList>
    </citation>
    <scope>NUCLEOTIDE SEQUENCE [LARGE SCALE GENOMIC DNA]</scope>
    <source>
        <strain evidence="7">PB4641</strain>
    </source>
</reference>
<dbReference type="GO" id="GO:0016020">
    <property type="term" value="C:membrane"/>
    <property type="evidence" value="ECO:0007669"/>
    <property type="project" value="UniProtKB-SubCell"/>
</dbReference>
<feature type="transmembrane region" description="Helical" evidence="5">
    <location>
        <begin position="337"/>
        <end position="359"/>
    </location>
</feature>
<dbReference type="CDD" id="cd00637">
    <property type="entry name" value="7tm_classA_rhodopsin-like"/>
    <property type="match status" value="2"/>
</dbReference>
<feature type="domain" description="G-protein coupled receptors family 1 profile" evidence="6">
    <location>
        <begin position="21"/>
        <end position="240"/>
    </location>
</feature>
<feature type="transmembrane region" description="Helical" evidence="5">
    <location>
        <begin position="582"/>
        <end position="606"/>
    </location>
</feature>
<evidence type="ECO:0000259" key="6">
    <source>
        <dbReference type="PROSITE" id="PS50262"/>
    </source>
</evidence>
<feature type="transmembrane region" description="Helical" evidence="5">
    <location>
        <begin position="6"/>
        <end position="27"/>
    </location>
</feature>
<dbReference type="KEGG" id="crq:GCK72_018022"/>
<gene>
    <name evidence="7" type="ORF">CRE_26962</name>
</gene>
<keyword evidence="8" id="KW-1185">Reference proteome</keyword>
<dbReference type="EMBL" id="DS268412">
    <property type="protein sequence ID" value="EFP05568.1"/>
    <property type="molecule type" value="Genomic_DNA"/>
</dbReference>
<keyword evidence="4 5" id="KW-0472">Membrane</keyword>
<dbReference type="CTD" id="9811623"/>
<feature type="transmembrane region" description="Helical" evidence="5">
    <location>
        <begin position="81"/>
        <end position="100"/>
    </location>
</feature>